<accession>A0ABN3SXP1</accession>
<evidence type="ECO:0000313" key="1">
    <source>
        <dbReference type="EMBL" id="GAA2688044.1"/>
    </source>
</evidence>
<dbReference type="EMBL" id="BAAARK010000043">
    <property type="protein sequence ID" value="GAA2688044.1"/>
    <property type="molecule type" value="Genomic_DNA"/>
</dbReference>
<comment type="caution">
    <text evidence="1">The sequence shown here is derived from an EMBL/GenBank/DDBJ whole genome shotgun (WGS) entry which is preliminary data.</text>
</comment>
<sequence>MAGDITGGNAASEFVERARNGVAAFDALGIELPEIEIILRLYSCSSPWLRQCRRPSRW</sequence>
<name>A0ABN3SXP1_9ACTN</name>
<organism evidence="1 2">
    <name type="scientific">Streptomyces lunalinharesii</name>
    <dbReference type="NCBI Taxonomy" id="333384"/>
    <lineage>
        <taxon>Bacteria</taxon>
        <taxon>Bacillati</taxon>
        <taxon>Actinomycetota</taxon>
        <taxon>Actinomycetes</taxon>
        <taxon>Kitasatosporales</taxon>
        <taxon>Streptomycetaceae</taxon>
        <taxon>Streptomyces</taxon>
    </lineage>
</organism>
<dbReference type="Proteomes" id="UP001500994">
    <property type="component" value="Unassembled WGS sequence"/>
</dbReference>
<proteinExistence type="predicted"/>
<keyword evidence="2" id="KW-1185">Reference proteome</keyword>
<evidence type="ECO:0000313" key="2">
    <source>
        <dbReference type="Proteomes" id="UP001500994"/>
    </source>
</evidence>
<gene>
    <name evidence="1" type="ORF">GCM10009864_72370</name>
</gene>
<reference evidence="1 2" key="1">
    <citation type="journal article" date="2019" name="Int. J. Syst. Evol. Microbiol.">
        <title>The Global Catalogue of Microorganisms (GCM) 10K type strain sequencing project: providing services to taxonomists for standard genome sequencing and annotation.</title>
        <authorList>
            <consortium name="The Broad Institute Genomics Platform"/>
            <consortium name="The Broad Institute Genome Sequencing Center for Infectious Disease"/>
            <person name="Wu L."/>
            <person name="Ma J."/>
        </authorList>
    </citation>
    <scope>NUCLEOTIDE SEQUENCE [LARGE SCALE GENOMIC DNA]</scope>
    <source>
        <strain evidence="1 2">JCM 16374</strain>
    </source>
</reference>
<protein>
    <submittedName>
        <fullName evidence="1">Uncharacterized protein</fullName>
    </submittedName>
</protein>